<dbReference type="Proteomes" id="UP000243499">
    <property type="component" value="Chromosome 7"/>
</dbReference>
<proteinExistence type="predicted"/>
<feature type="domain" description="DUF7796" evidence="1">
    <location>
        <begin position="76"/>
        <end position="424"/>
    </location>
</feature>
<dbReference type="Gramene" id="PAN38979">
    <property type="protein sequence ID" value="PAN38979"/>
    <property type="gene ID" value="PAHAL_7G210800"/>
</dbReference>
<gene>
    <name evidence="2" type="ORF">PAHAL_7G210800</name>
</gene>
<protein>
    <recommendedName>
        <fullName evidence="1">DUF7796 domain-containing protein</fullName>
    </recommendedName>
</protein>
<evidence type="ECO:0000259" key="1">
    <source>
        <dbReference type="Pfam" id="PF25072"/>
    </source>
</evidence>
<dbReference type="AlphaFoldDB" id="A0A2S3I894"/>
<accession>A0A2S3I894</accession>
<dbReference type="Pfam" id="PF25072">
    <property type="entry name" value="DUF7796"/>
    <property type="match status" value="1"/>
</dbReference>
<evidence type="ECO:0000313" key="2">
    <source>
        <dbReference type="EMBL" id="PAN38979.1"/>
    </source>
</evidence>
<sequence length="452" mass="48257">MVSSLDSPCHLHAASRRRLVAVLAPLLLFLIAALTFPSALRLPTLFLLAAHPNDRRSTPPRSPLPPPPLPPPPPPRVAVCLVGGARRFELTGSSIARHVLAALPAGATDVFLHSPLDADAYKFSLLARAAPPGVALAAVRVFRPEPIDETPERAAVLTAANSPNGIQGLLQYFRLVEGCLDLIRDRESQGNFTYAWILRTRVDGFWTAPLVPGDAFHPGAYVVPEGSSFGGLNDRLGAGGRAASDAALSRLSLLPRLAAAGYSELNSEAAFQAQLEEAGVPALERRLPFCVLSERAYSSRPDPGYGVPVASLASPGPLSGAKCRPCRPACRGWCAAWHVSRLDRGWGWTEWRNGTLELCDASGAWEDGWEALFDEAAGAEAAEYRRRVARMGPVECAVEMEALRARAERWDAPSPAEICQVGLRERSVEAASASGSLSRADSTTVATVTTQT</sequence>
<dbReference type="PANTHER" id="PTHR35112">
    <property type="entry name" value="OS08G0360500 PROTEIN"/>
    <property type="match status" value="1"/>
</dbReference>
<reference evidence="2" key="1">
    <citation type="submission" date="2018-04" db="EMBL/GenBank/DDBJ databases">
        <title>WGS assembly of Panicum hallii.</title>
        <authorList>
            <person name="Lovell J."/>
            <person name="Jenkins J."/>
            <person name="Lowry D."/>
            <person name="Mamidi S."/>
            <person name="Sreedasyam A."/>
            <person name="Weng X."/>
            <person name="Barry K."/>
            <person name="Bonette J."/>
            <person name="Campitelli B."/>
            <person name="Daum C."/>
            <person name="Gordon S."/>
            <person name="Gould B."/>
            <person name="Lipzen A."/>
            <person name="Macqueen A."/>
            <person name="Palacio-Mejia J."/>
            <person name="Plott C."/>
            <person name="Shakirov E."/>
            <person name="Shu S."/>
            <person name="Yoshinaga Y."/>
            <person name="Zane M."/>
            <person name="Rokhsar D."/>
            <person name="Grimwood J."/>
            <person name="Schmutz J."/>
            <person name="Juenger T."/>
        </authorList>
    </citation>
    <scope>NUCLEOTIDE SEQUENCE [LARGE SCALE GENOMIC DNA]</scope>
    <source>
        <strain evidence="2">FIL2</strain>
    </source>
</reference>
<dbReference type="EMBL" id="CM008052">
    <property type="protein sequence ID" value="PAN38979.1"/>
    <property type="molecule type" value="Genomic_DNA"/>
</dbReference>
<dbReference type="InterPro" id="IPR056698">
    <property type="entry name" value="DUF7796"/>
</dbReference>
<dbReference type="PANTHER" id="PTHR35112:SF1">
    <property type="entry name" value="RING_FYVE_PHD ZINC FINGER SUPERFAMILY PROTEIN"/>
    <property type="match status" value="1"/>
</dbReference>
<organism evidence="2">
    <name type="scientific">Panicum hallii</name>
    <dbReference type="NCBI Taxonomy" id="206008"/>
    <lineage>
        <taxon>Eukaryota</taxon>
        <taxon>Viridiplantae</taxon>
        <taxon>Streptophyta</taxon>
        <taxon>Embryophyta</taxon>
        <taxon>Tracheophyta</taxon>
        <taxon>Spermatophyta</taxon>
        <taxon>Magnoliopsida</taxon>
        <taxon>Liliopsida</taxon>
        <taxon>Poales</taxon>
        <taxon>Poaceae</taxon>
        <taxon>PACMAD clade</taxon>
        <taxon>Panicoideae</taxon>
        <taxon>Panicodae</taxon>
        <taxon>Paniceae</taxon>
        <taxon>Panicinae</taxon>
        <taxon>Panicum</taxon>
        <taxon>Panicum sect. Panicum</taxon>
    </lineage>
</organism>
<name>A0A2S3I894_9POAL</name>